<reference evidence="1 2" key="1">
    <citation type="submission" date="2015-11" db="EMBL/GenBank/DDBJ databases">
        <title>Expanding the genomic diversity of Burkholderia species for the development of highly accurate diagnostics.</title>
        <authorList>
            <person name="Sahl J."/>
            <person name="Keim P."/>
            <person name="Wagner D."/>
        </authorList>
    </citation>
    <scope>NUCLEOTIDE SEQUENCE [LARGE SCALE GENOMIC DNA]</scope>
    <source>
        <strain evidence="1 2">MSMB793WGS</strain>
    </source>
</reference>
<proteinExistence type="predicted"/>
<organism evidence="1 2">
    <name type="scientific">Burkholderia territorii</name>
    <dbReference type="NCBI Taxonomy" id="1503055"/>
    <lineage>
        <taxon>Bacteria</taxon>
        <taxon>Pseudomonadati</taxon>
        <taxon>Pseudomonadota</taxon>
        <taxon>Betaproteobacteria</taxon>
        <taxon>Burkholderiales</taxon>
        <taxon>Burkholderiaceae</taxon>
        <taxon>Burkholderia</taxon>
        <taxon>Burkholderia cepacia complex</taxon>
    </lineage>
</organism>
<evidence type="ECO:0000313" key="2">
    <source>
        <dbReference type="Proteomes" id="UP000068016"/>
    </source>
</evidence>
<evidence type="ECO:0000313" key="1">
    <source>
        <dbReference type="EMBL" id="KWN16849.1"/>
    </source>
</evidence>
<gene>
    <name evidence="1" type="ORF">WT83_14200</name>
</gene>
<accession>A0A125K7F9</accession>
<dbReference type="EMBL" id="LPLZ01000040">
    <property type="protein sequence ID" value="KWN16849.1"/>
    <property type="molecule type" value="Genomic_DNA"/>
</dbReference>
<dbReference type="Proteomes" id="UP000068016">
    <property type="component" value="Unassembled WGS sequence"/>
</dbReference>
<dbReference type="AlphaFoldDB" id="A0A125K7F9"/>
<comment type="caution">
    <text evidence="1">The sequence shown here is derived from an EMBL/GenBank/DDBJ whole genome shotgun (WGS) entry which is preliminary data.</text>
</comment>
<name>A0A125K7F9_9BURK</name>
<sequence>MVLGNACSHQFPSLFATLLGFKIKLRDFILHIISNSLHMHKNFFRIFEADIFNSMPLASFYNTFNY</sequence>
<protein>
    <submittedName>
        <fullName evidence="1">Uncharacterized protein</fullName>
    </submittedName>
</protein>